<reference evidence="1 2" key="1">
    <citation type="submission" date="2009-01" db="EMBL/GenBank/DDBJ databases">
        <authorList>
            <person name="Fulton L."/>
            <person name="Clifton S."/>
            <person name="Fulton B."/>
            <person name="Xu J."/>
            <person name="Minx P."/>
            <person name="Pepin K.H."/>
            <person name="Johnson M."/>
            <person name="Bhonagiri V."/>
            <person name="Nash W.E."/>
            <person name="Mardis E.R."/>
            <person name="Wilson R.K."/>
        </authorList>
    </citation>
    <scope>NUCLEOTIDE SEQUENCE [LARGE SCALE GENOMIC DNA]</scope>
    <source>
        <strain evidence="1 2">DSM 5476</strain>
    </source>
</reference>
<gene>
    <name evidence="1" type="ORF">CLOSTMETH_01001</name>
</gene>
<reference evidence="1 2" key="2">
    <citation type="submission" date="2009-02" db="EMBL/GenBank/DDBJ databases">
        <title>Draft genome sequence of Clostridium methylpentosum (DSM 5476).</title>
        <authorList>
            <person name="Sudarsanam P."/>
            <person name="Ley R."/>
            <person name="Guruge J."/>
            <person name="Turnbaugh P.J."/>
            <person name="Mahowald M."/>
            <person name="Liep D."/>
            <person name="Gordon J."/>
        </authorList>
    </citation>
    <scope>NUCLEOTIDE SEQUENCE [LARGE SCALE GENOMIC DNA]</scope>
    <source>
        <strain evidence="1 2">DSM 5476</strain>
    </source>
</reference>
<proteinExistence type="predicted"/>
<dbReference type="AlphaFoldDB" id="C0EAY5"/>
<keyword evidence="2" id="KW-1185">Reference proteome</keyword>
<evidence type="ECO:0000313" key="2">
    <source>
        <dbReference type="Proteomes" id="UP000003340"/>
    </source>
</evidence>
<name>C0EAY5_9FIRM</name>
<sequence>MFVTNLATITPSFIHIIGSYNNIIIESSYICNSYLLQIFYQ</sequence>
<dbReference type="EMBL" id="ACEC01000036">
    <property type="protein sequence ID" value="EEG31364.1"/>
    <property type="molecule type" value="Genomic_DNA"/>
</dbReference>
<protein>
    <submittedName>
        <fullName evidence="1">Uncharacterized protein</fullName>
    </submittedName>
</protein>
<comment type="caution">
    <text evidence="1">The sequence shown here is derived from an EMBL/GenBank/DDBJ whole genome shotgun (WGS) entry which is preliminary data.</text>
</comment>
<dbReference type="Proteomes" id="UP000003340">
    <property type="component" value="Unassembled WGS sequence"/>
</dbReference>
<evidence type="ECO:0000313" key="1">
    <source>
        <dbReference type="EMBL" id="EEG31364.1"/>
    </source>
</evidence>
<dbReference type="HOGENOM" id="CLU_3268102_0_0_9"/>
<accession>C0EAY5</accession>
<organism evidence="1 2">
    <name type="scientific">[Clostridium] methylpentosum DSM 5476</name>
    <dbReference type="NCBI Taxonomy" id="537013"/>
    <lineage>
        <taxon>Bacteria</taxon>
        <taxon>Bacillati</taxon>
        <taxon>Bacillota</taxon>
        <taxon>Clostridia</taxon>
        <taxon>Eubacteriales</taxon>
        <taxon>Oscillospiraceae</taxon>
        <taxon>Oscillospiraceae incertae sedis</taxon>
    </lineage>
</organism>
<dbReference type="STRING" id="537013.CLOSTMETH_01001"/>